<reference evidence="2 3" key="1">
    <citation type="submission" date="2020-09" db="EMBL/GenBank/DDBJ databases">
        <title>De no assembly of potato wild relative species, Solanum commersonii.</title>
        <authorList>
            <person name="Cho K."/>
        </authorList>
    </citation>
    <scope>NUCLEOTIDE SEQUENCE [LARGE SCALE GENOMIC DNA]</scope>
    <source>
        <strain evidence="2">LZ3.2</strain>
        <tissue evidence="2">Leaf</tissue>
    </source>
</reference>
<dbReference type="EMBL" id="JACXVP010000002">
    <property type="protein sequence ID" value="KAG5625018.1"/>
    <property type="molecule type" value="Genomic_DNA"/>
</dbReference>
<protein>
    <submittedName>
        <fullName evidence="2">Uncharacterized protein</fullName>
    </submittedName>
</protein>
<sequence length="128" mass="14547">MSSISHCSSFYQGKMKFFAMSESSRKAAGNKNRVFMMCHSCQSCKKTASFSEAMCSELPQQSYHQCDQSSIPSCDDRVFSDERPSVKMKLDDIWNNKLQAQGECTSTRDGESKERKPFLQFVPDLNKS</sequence>
<comment type="caution">
    <text evidence="2">The sequence shown here is derived from an EMBL/GenBank/DDBJ whole genome shotgun (WGS) entry which is preliminary data.</text>
</comment>
<dbReference type="OrthoDB" id="1321186at2759"/>
<dbReference type="AlphaFoldDB" id="A0A9J6ALQ7"/>
<organism evidence="2 3">
    <name type="scientific">Solanum commersonii</name>
    <name type="common">Commerson's wild potato</name>
    <name type="synonym">Commerson's nightshade</name>
    <dbReference type="NCBI Taxonomy" id="4109"/>
    <lineage>
        <taxon>Eukaryota</taxon>
        <taxon>Viridiplantae</taxon>
        <taxon>Streptophyta</taxon>
        <taxon>Embryophyta</taxon>
        <taxon>Tracheophyta</taxon>
        <taxon>Spermatophyta</taxon>
        <taxon>Magnoliopsida</taxon>
        <taxon>eudicotyledons</taxon>
        <taxon>Gunneridae</taxon>
        <taxon>Pentapetalae</taxon>
        <taxon>asterids</taxon>
        <taxon>lamiids</taxon>
        <taxon>Solanales</taxon>
        <taxon>Solanaceae</taxon>
        <taxon>Solanoideae</taxon>
        <taxon>Solaneae</taxon>
        <taxon>Solanum</taxon>
    </lineage>
</organism>
<keyword evidence="3" id="KW-1185">Reference proteome</keyword>
<feature type="region of interest" description="Disordered" evidence="1">
    <location>
        <begin position="102"/>
        <end position="128"/>
    </location>
</feature>
<dbReference type="Proteomes" id="UP000824120">
    <property type="component" value="Chromosome 2"/>
</dbReference>
<accession>A0A9J6ALQ7</accession>
<proteinExistence type="predicted"/>
<evidence type="ECO:0000313" key="2">
    <source>
        <dbReference type="EMBL" id="KAG5625018.1"/>
    </source>
</evidence>
<gene>
    <name evidence="2" type="ORF">H5410_010236</name>
</gene>
<feature type="compositionally biased region" description="Basic and acidic residues" evidence="1">
    <location>
        <begin position="106"/>
        <end position="117"/>
    </location>
</feature>
<evidence type="ECO:0000256" key="1">
    <source>
        <dbReference type="SAM" id="MobiDB-lite"/>
    </source>
</evidence>
<name>A0A9J6ALQ7_SOLCO</name>
<evidence type="ECO:0000313" key="3">
    <source>
        <dbReference type="Proteomes" id="UP000824120"/>
    </source>
</evidence>